<keyword evidence="1" id="KW-0812">Transmembrane</keyword>
<dbReference type="AlphaFoldDB" id="K0SKV2"/>
<keyword evidence="1" id="KW-0472">Membrane</keyword>
<keyword evidence="1" id="KW-1133">Transmembrane helix</keyword>
<dbReference type="EMBL" id="AGNL01013894">
    <property type="protein sequence ID" value="EJK66953.1"/>
    <property type="molecule type" value="Genomic_DNA"/>
</dbReference>
<protein>
    <submittedName>
        <fullName evidence="2">Uncharacterized protein</fullName>
    </submittedName>
</protein>
<feature type="transmembrane region" description="Helical" evidence="1">
    <location>
        <begin position="156"/>
        <end position="187"/>
    </location>
</feature>
<dbReference type="Proteomes" id="UP000266841">
    <property type="component" value="Unassembled WGS sequence"/>
</dbReference>
<accession>K0SKV2</accession>
<evidence type="ECO:0000313" key="3">
    <source>
        <dbReference type="Proteomes" id="UP000266841"/>
    </source>
</evidence>
<evidence type="ECO:0000313" key="2">
    <source>
        <dbReference type="EMBL" id="EJK66953.1"/>
    </source>
</evidence>
<comment type="caution">
    <text evidence="2">The sequence shown here is derived from an EMBL/GenBank/DDBJ whole genome shotgun (WGS) entry which is preliminary data.</text>
</comment>
<organism evidence="2 3">
    <name type="scientific">Thalassiosira oceanica</name>
    <name type="common">Marine diatom</name>
    <dbReference type="NCBI Taxonomy" id="159749"/>
    <lineage>
        <taxon>Eukaryota</taxon>
        <taxon>Sar</taxon>
        <taxon>Stramenopiles</taxon>
        <taxon>Ochrophyta</taxon>
        <taxon>Bacillariophyta</taxon>
        <taxon>Coscinodiscophyceae</taxon>
        <taxon>Thalassiosirophycidae</taxon>
        <taxon>Thalassiosirales</taxon>
        <taxon>Thalassiosiraceae</taxon>
        <taxon>Thalassiosira</taxon>
    </lineage>
</organism>
<reference evidence="2 3" key="1">
    <citation type="journal article" date="2012" name="Genome Biol.">
        <title>Genome and low-iron response of an oceanic diatom adapted to chronic iron limitation.</title>
        <authorList>
            <person name="Lommer M."/>
            <person name="Specht M."/>
            <person name="Roy A.S."/>
            <person name="Kraemer L."/>
            <person name="Andreson R."/>
            <person name="Gutowska M.A."/>
            <person name="Wolf J."/>
            <person name="Bergner S.V."/>
            <person name="Schilhabel M.B."/>
            <person name="Klostermeier U.C."/>
            <person name="Beiko R.G."/>
            <person name="Rosenstiel P."/>
            <person name="Hippler M."/>
            <person name="Laroche J."/>
        </authorList>
    </citation>
    <scope>NUCLEOTIDE SEQUENCE [LARGE SCALE GENOMIC DNA]</scope>
    <source>
        <strain evidence="2 3">CCMP1005</strain>
    </source>
</reference>
<gene>
    <name evidence="2" type="ORF">THAOC_12071</name>
</gene>
<evidence type="ECO:0000256" key="1">
    <source>
        <dbReference type="SAM" id="Phobius"/>
    </source>
</evidence>
<keyword evidence="3" id="KW-1185">Reference proteome</keyword>
<feature type="transmembrane region" description="Helical" evidence="1">
    <location>
        <begin position="68"/>
        <end position="90"/>
    </location>
</feature>
<name>K0SKV2_THAOC</name>
<sequence length="209" mass="22776">MGIAEKVKARQAKTYAKEDAVAPPDESCMAKIWRYFEVLLVVGPNIGLIWLAKPLWQGYKCPQIPSLYPIYIALTSLIVLNALLSAGVNIKRVFVDPPTNSLYYVMYSDKSCFATFGKLVPFPMLVLAIAALAITIPNFEYMNSLHGNDETCNSNLFGSLFICGAITVGIFALIFLIIAVIFCAAVIEGALGKGGNDDEDAETLEEPLI</sequence>
<feature type="transmembrane region" description="Helical" evidence="1">
    <location>
        <begin position="35"/>
        <end position="56"/>
    </location>
</feature>
<proteinExistence type="predicted"/>
<feature type="transmembrane region" description="Helical" evidence="1">
    <location>
        <begin position="111"/>
        <end position="136"/>
    </location>
</feature>